<keyword evidence="2 5" id="KW-0812">Transmembrane</keyword>
<dbReference type="InterPro" id="IPR010445">
    <property type="entry name" value="LapA_dom"/>
</dbReference>
<comment type="caution">
    <text evidence="7">The sequence shown here is derived from an EMBL/GenBank/DDBJ whole genome shotgun (WGS) entry which is preliminary data.</text>
</comment>
<protein>
    <submittedName>
        <fullName evidence="7">DUF1049 domain-containing protein</fullName>
    </submittedName>
</protein>
<evidence type="ECO:0000313" key="7">
    <source>
        <dbReference type="EMBL" id="MBS7825389.1"/>
    </source>
</evidence>
<sequence length="98" mass="11103">MKKIIKWINFVVFLVFLTLIFFVLYLNRGIEVHFDYLIGDAVLTLPAVISIIFLSGAVCGIIVSLLLSLGSFGESFRQRRELKAAKKSLKKLQEEKAL</sequence>
<evidence type="ECO:0000313" key="8">
    <source>
        <dbReference type="Proteomes" id="UP000680020"/>
    </source>
</evidence>
<dbReference type="AlphaFoldDB" id="A0A165H4R9"/>
<evidence type="ECO:0000256" key="2">
    <source>
        <dbReference type="ARBA" id="ARBA00022692"/>
    </source>
</evidence>
<feature type="transmembrane region" description="Helical" evidence="5">
    <location>
        <begin position="47"/>
        <end position="70"/>
    </location>
</feature>
<organism evidence="7 8">
    <name type="scientific">Wohlfahrtiimonas chitiniclastica</name>
    <dbReference type="NCBI Taxonomy" id="400946"/>
    <lineage>
        <taxon>Bacteria</taxon>
        <taxon>Pseudomonadati</taxon>
        <taxon>Pseudomonadota</taxon>
        <taxon>Gammaproteobacteria</taxon>
        <taxon>Cardiobacteriales</taxon>
        <taxon>Ignatzschineriaceae</taxon>
        <taxon>Wohlfahrtiimonas</taxon>
    </lineage>
</organism>
<keyword evidence="4 5" id="KW-0472">Membrane</keyword>
<accession>A0A165H4R9</accession>
<dbReference type="Pfam" id="PF06305">
    <property type="entry name" value="LapA_dom"/>
    <property type="match status" value="1"/>
</dbReference>
<feature type="domain" description="Lipopolysaccharide assembly protein A" evidence="6">
    <location>
        <begin position="31"/>
        <end position="96"/>
    </location>
</feature>
<keyword evidence="1" id="KW-1003">Cell membrane</keyword>
<dbReference type="RefSeq" id="WP_008316703.1">
    <property type="nucleotide sequence ID" value="NZ_CP115969.1"/>
</dbReference>
<evidence type="ECO:0000256" key="4">
    <source>
        <dbReference type="ARBA" id="ARBA00023136"/>
    </source>
</evidence>
<dbReference type="GeneID" id="58264196"/>
<evidence type="ECO:0000256" key="3">
    <source>
        <dbReference type="ARBA" id="ARBA00022989"/>
    </source>
</evidence>
<name>A0A165H4R9_9GAMM</name>
<feature type="transmembrane region" description="Helical" evidence="5">
    <location>
        <begin position="7"/>
        <end position="27"/>
    </location>
</feature>
<evidence type="ECO:0000259" key="6">
    <source>
        <dbReference type="Pfam" id="PF06305"/>
    </source>
</evidence>
<evidence type="ECO:0000256" key="1">
    <source>
        <dbReference type="ARBA" id="ARBA00022475"/>
    </source>
</evidence>
<evidence type="ECO:0000256" key="5">
    <source>
        <dbReference type="SAM" id="Phobius"/>
    </source>
</evidence>
<dbReference type="GO" id="GO:0005886">
    <property type="term" value="C:plasma membrane"/>
    <property type="evidence" value="ECO:0007669"/>
    <property type="project" value="InterPro"/>
</dbReference>
<keyword evidence="3 5" id="KW-1133">Transmembrane helix</keyword>
<reference evidence="7" key="1">
    <citation type="submission" date="2021-03" db="EMBL/GenBank/DDBJ databases">
        <title>Identification and antibiotic profiling of Wohlfahrtiimonas chitiniclastica, an underestimated human pathogen.</title>
        <authorList>
            <person name="Kopf A."/>
            <person name="Bunk B."/>
            <person name="Coldewey S."/>
            <person name="Gunzer F."/>
            <person name="Riedel T."/>
            <person name="Schroettner P."/>
        </authorList>
    </citation>
    <scope>NUCLEOTIDE SEQUENCE</scope>
    <source>
        <strain evidence="7">DSM 100917</strain>
    </source>
</reference>
<gene>
    <name evidence="7" type="ORF">J7561_09280</name>
</gene>
<dbReference type="EMBL" id="JAGIBU010000011">
    <property type="protein sequence ID" value="MBS7825389.1"/>
    <property type="molecule type" value="Genomic_DNA"/>
</dbReference>
<proteinExistence type="predicted"/>
<dbReference type="Proteomes" id="UP000680020">
    <property type="component" value="Unassembled WGS sequence"/>
</dbReference>